<feature type="transmembrane region" description="Helical" evidence="1">
    <location>
        <begin position="60"/>
        <end position="78"/>
    </location>
</feature>
<evidence type="ECO:0000313" key="3">
    <source>
        <dbReference type="Proteomes" id="UP000199470"/>
    </source>
</evidence>
<keyword evidence="1" id="KW-0812">Transmembrane</keyword>
<dbReference type="AlphaFoldDB" id="A0A1I4QDE6"/>
<reference evidence="2 3" key="1">
    <citation type="submission" date="2016-10" db="EMBL/GenBank/DDBJ databases">
        <authorList>
            <person name="de Groot N.N."/>
        </authorList>
    </citation>
    <scope>NUCLEOTIDE SEQUENCE [LARGE SCALE GENOMIC DNA]</scope>
    <source>
        <strain evidence="2 3">ATCC 43154</strain>
    </source>
</reference>
<dbReference type="STRING" id="758825.SAMN02982985_03850"/>
<dbReference type="EMBL" id="FOTW01000019">
    <property type="protein sequence ID" value="SFM38047.1"/>
    <property type="molecule type" value="Genomic_DNA"/>
</dbReference>
<dbReference type="InterPro" id="IPR021354">
    <property type="entry name" value="DUF2975"/>
</dbReference>
<dbReference type="Proteomes" id="UP000199470">
    <property type="component" value="Unassembled WGS sequence"/>
</dbReference>
<organism evidence="2 3">
    <name type="scientific">Rugamonas rubra</name>
    <dbReference type="NCBI Taxonomy" id="758825"/>
    <lineage>
        <taxon>Bacteria</taxon>
        <taxon>Pseudomonadati</taxon>
        <taxon>Pseudomonadota</taxon>
        <taxon>Betaproteobacteria</taxon>
        <taxon>Burkholderiales</taxon>
        <taxon>Oxalobacteraceae</taxon>
        <taxon>Telluria group</taxon>
        <taxon>Rugamonas</taxon>
    </lineage>
</organism>
<name>A0A1I4QDE6_9BURK</name>
<keyword evidence="3" id="KW-1185">Reference proteome</keyword>
<proteinExistence type="predicted"/>
<protein>
    <recommendedName>
        <fullName evidence="4">DUF2975 domain-containing protein</fullName>
    </recommendedName>
</protein>
<dbReference type="RefSeq" id="WP_093389337.1">
    <property type="nucleotide sequence ID" value="NZ_FOTW01000019.1"/>
</dbReference>
<sequence length="175" mass="18865">MTNSIRPVRLLLWLCCTLLAGFFLLSWIGLPPRVGGLRVDIVPNGLLPAQLLALGGGQRLLGAALGLPALLILLYGLWRLDRLLRNFRRLALFSDDSIGHLRAFAAAVPLSTLAAVLEQPARALALRAAGADVGAPAFCFSSEQMMLVLVCALFYLVAGLMREGRRLADENEGFV</sequence>
<gene>
    <name evidence="2" type="ORF">SAMN02982985_03850</name>
</gene>
<keyword evidence="1" id="KW-1133">Transmembrane helix</keyword>
<evidence type="ECO:0000256" key="1">
    <source>
        <dbReference type="SAM" id="Phobius"/>
    </source>
</evidence>
<accession>A0A1I4QDE6</accession>
<evidence type="ECO:0000313" key="2">
    <source>
        <dbReference type="EMBL" id="SFM38047.1"/>
    </source>
</evidence>
<feature type="transmembrane region" description="Helical" evidence="1">
    <location>
        <begin position="144"/>
        <end position="161"/>
    </location>
</feature>
<dbReference type="Pfam" id="PF11188">
    <property type="entry name" value="DUF2975"/>
    <property type="match status" value="1"/>
</dbReference>
<feature type="transmembrane region" description="Helical" evidence="1">
    <location>
        <begin position="99"/>
        <end position="117"/>
    </location>
</feature>
<dbReference type="OrthoDB" id="6064805at2"/>
<keyword evidence="1" id="KW-0472">Membrane</keyword>
<evidence type="ECO:0008006" key="4">
    <source>
        <dbReference type="Google" id="ProtNLM"/>
    </source>
</evidence>